<gene>
    <name evidence="2" type="ORF">Adt_02901</name>
</gene>
<evidence type="ECO:0000256" key="1">
    <source>
        <dbReference type="SAM" id="MobiDB-lite"/>
    </source>
</evidence>
<evidence type="ECO:0000313" key="3">
    <source>
        <dbReference type="Proteomes" id="UP001604336"/>
    </source>
</evidence>
<sequence length="140" mass="16123">MNTGWSRLNSATRVLSIPSSNMVSNKSNFHTSRNLQTQGTNRSPNYTAFRGRRGRGRILQGKYLEAYMPRCVVRLDIKLIFVCLHSTLNTWAMFLDRPRALKLLSHPSLQQQKQQEMMPSQLIVELATMLVWMLKIGNND</sequence>
<keyword evidence="3" id="KW-1185">Reference proteome</keyword>
<comment type="caution">
    <text evidence="2">The sequence shown here is derived from an EMBL/GenBank/DDBJ whole genome shotgun (WGS) entry which is preliminary data.</text>
</comment>
<organism evidence="2 3">
    <name type="scientific">Abeliophyllum distichum</name>
    <dbReference type="NCBI Taxonomy" id="126358"/>
    <lineage>
        <taxon>Eukaryota</taxon>
        <taxon>Viridiplantae</taxon>
        <taxon>Streptophyta</taxon>
        <taxon>Embryophyta</taxon>
        <taxon>Tracheophyta</taxon>
        <taxon>Spermatophyta</taxon>
        <taxon>Magnoliopsida</taxon>
        <taxon>eudicotyledons</taxon>
        <taxon>Gunneridae</taxon>
        <taxon>Pentapetalae</taxon>
        <taxon>asterids</taxon>
        <taxon>lamiids</taxon>
        <taxon>Lamiales</taxon>
        <taxon>Oleaceae</taxon>
        <taxon>Forsythieae</taxon>
        <taxon>Abeliophyllum</taxon>
    </lineage>
</organism>
<evidence type="ECO:0000313" key="2">
    <source>
        <dbReference type="EMBL" id="KAL2541923.1"/>
    </source>
</evidence>
<accession>A0ABD1VZE8</accession>
<protein>
    <submittedName>
        <fullName evidence="2">Uncharacterized protein</fullName>
    </submittedName>
</protein>
<feature type="region of interest" description="Disordered" evidence="1">
    <location>
        <begin position="25"/>
        <end position="47"/>
    </location>
</feature>
<dbReference type="EMBL" id="JBFOLK010000001">
    <property type="protein sequence ID" value="KAL2541923.1"/>
    <property type="molecule type" value="Genomic_DNA"/>
</dbReference>
<feature type="compositionally biased region" description="Polar residues" evidence="1">
    <location>
        <begin position="25"/>
        <end position="46"/>
    </location>
</feature>
<dbReference type="Proteomes" id="UP001604336">
    <property type="component" value="Unassembled WGS sequence"/>
</dbReference>
<reference evidence="3" key="1">
    <citation type="submission" date="2024-07" db="EMBL/GenBank/DDBJ databases">
        <title>Two chromosome-level genome assemblies of Korean endemic species Abeliophyllum distichum and Forsythia ovata (Oleaceae).</title>
        <authorList>
            <person name="Jang H."/>
        </authorList>
    </citation>
    <scope>NUCLEOTIDE SEQUENCE [LARGE SCALE GENOMIC DNA]</scope>
</reference>
<name>A0ABD1VZE8_9LAMI</name>
<proteinExistence type="predicted"/>
<dbReference type="AlphaFoldDB" id="A0ABD1VZE8"/>